<protein>
    <submittedName>
        <fullName evidence="1">Uncharacterized protein</fullName>
    </submittedName>
</protein>
<evidence type="ECO:0000313" key="2">
    <source>
        <dbReference type="Proteomes" id="UP000518752"/>
    </source>
</evidence>
<name>A0A8H5M6C3_9AGAR</name>
<accession>A0A8H5M6C3</accession>
<organism evidence="1 2">
    <name type="scientific">Collybiopsis confluens</name>
    <dbReference type="NCBI Taxonomy" id="2823264"/>
    <lineage>
        <taxon>Eukaryota</taxon>
        <taxon>Fungi</taxon>
        <taxon>Dikarya</taxon>
        <taxon>Basidiomycota</taxon>
        <taxon>Agaricomycotina</taxon>
        <taxon>Agaricomycetes</taxon>
        <taxon>Agaricomycetidae</taxon>
        <taxon>Agaricales</taxon>
        <taxon>Marasmiineae</taxon>
        <taxon>Omphalotaceae</taxon>
        <taxon>Collybiopsis</taxon>
    </lineage>
</organism>
<evidence type="ECO:0000313" key="1">
    <source>
        <dbReference type="EMBL" id="KAF5382402.1"/>
    </source>
</evidence>
<dbReference type="AlphaFoldDB" id="A0A8H5M6C3"/>
<dbReference type="Proteomes" id="UP000518752">
    <property type="component" value="Unassembled WGS sequence"/>
</dbReference>
<dbReference type="EMBL" id="JAACJN010000051">
    <property type="protein sequence ID" value="KAF5382402.1"/>
    <property type="molecule type" value="Genomic_DNA"/>
</dbReference>
<sequence length="230" mass="25372">MTERTNNVSKVNLFTTAIPNVIRMSSQHNTIVNNEASGKPEDIAANNVIKAQAVSTEVSTILTRTVQAIHVGSYGALKAVDADSKDSSRPTIYAFWEGQYEPWNIDAKNIIKTQAVSTEAVDADSKDSSRPTIYAFWEGQYEPWNIDAKDIIKAQAVSTEVSTIPTRTVQAIHVGSSGALKAVDADSKDSSRPTIYAFWEGQYEPWNIDAKDIIEAQAVLQVMSFRDDLW</sequence>
<proteinExistence type="predicted"/>
<reference evidence="1 2" key="1">
    <citation type="journal article" date="2020" name="ISME J.">
        <title>Uncovering the hidden diversity of litter-decomposition mechanisms in mushroom-forming fungi.</title>
        <authorList>
            <person name="Floudas D."/>
            <person name="Bentzer J."/>
            <person name="Ahren D."/>
            <person name="Johansson T."/>
            <person name="Persson P."/>
            <person name="Tunlid A."/>
        </authorList>
    </citation>
    <scope>NUCLEOTIDE SEQUENCE [LARGE SCALE GENOMIC DNA]</scope>
    <source>
        <strain evidence="1 2">CBS 406.79</strain>
    </source>
</reference>
<comment type="caution">
    <text evidence="1">The sequence shown here is derived from an EMBL/GenBank/DDBJ whole genome shotgun (WGS) entry which is preliminary data.</text>
</comment>
<gene>
    <name evidence="1" type="ORF">D9757_009811</name>
</gene>
<keyword evidence="2" id="KW-1185">Reference proteome</keyword>